<dbReference type="RefSeq" id="WP_138245439.1">
    <property type="nucleotide sequence ID" value="NZ_CP040330.1"/>
</dbReference>
<proteinExistence type="predicted"/>
<evidence type="ECO:0000313" key="2">
    <source>
        <dbReference type="EMBL" id="QCS42966.1"/>
    </source>
</evidence>
<evidence type="ECO:0000256" key="1">
    <source>
        <dbReference type="SAM" id="MobiDB-lite"/>
    </source>
</evidence>
<accession>A0A4V1FZT5</accession>
<dbReference type="GeneID" id="40265921"/>
<dbReference type="InterPro" id="IPR058335">
    <property type="entry name" value="PccX"/>
</dbReference>
<dbReference type="KEGG" id="nvr:FEJ81_11570"/>
<protein>
    <recommendedName>
        <fullName evidence="4">Acc operon protein</fullName>
    </recommendedName>
</protein>
<evidence type="ECO:0008006" key="4">
    <source>
        <dbReference type="Google" id="ProtNLM"/>
    </source>
</evidence>
<feature type="region of interest" description="Disordered" evidence="1">
    <location>
        <begin position="1"/>
        <end position="50"/>
    </location>
</feature>
<dbReference type="Pfam" id="PF26062">
    <property type="entry name" value="DUF8022"/>
    <property type="match status" value="1"/>
</dbReference>
<sequence length="122" mass="12710">MTSQQQPTTDDGERPASAGADGSNGDDGGSTGLEAALPTDADLELPDDADDEEAAAIAAAIGAHLHDQALVAAAAAADGEETWDDKRWAFAGKVRTQQHRTVRVPREAPTDPWSAAGRTERF</sequence>
<feature type="region of interest" description="Disordered" evidence="1">
    <location>
        <begin position="100"/>
        <end position="122"/>
    </location>
</feature>
<reference evidence="3" key="1">
    <citation type="submission" date="2019-05" db="EMBL/GenBank/DDBJ databases">
        <title>Genome sequence and methylation pattern of the halophilic Archaeon Natrinema versiforme BOL5-4.</title>
        <authorList>
            <person name="DasSarma P."/>
            <person name="Anton B.P."/>
            <person name="DasSarma S.L."/>
            <person name="Martinez F.L."/>
            <person name="Guzman D."/>
            <person name="Roberts R.J."/>
            <person name="DasSarma S."/>
        </authorList>
    </citation>
    <scope>NUCLEOTIDE SEQUENCE [LARGE SCALE GENOMIC DNA]</scope>
    <source>
        <strain evidence="3">BOL5-4</strain>
    </source>
</reference>
<feature type="compositionally biased region" description="Acidic residues" evidence="1">
    <location>
        <begin position="41"/>
        <end position="50"/>
    </location>
</feature>
<evidence type="ECO:0000313" key="3">
    <source>
        <dbReference type="Proteomes" id="UP000302218"/>
    </source>
</evidence>
<name>A0A4V1FZT5_9EURY</name>
<dbReference type="Proteomes" id="UP000302218">
    <property type="component" value="Chromosome"/>
</dbReference>
<gene>
    <name evidence="2" type="ORF">FEJ81_11570</name>
</gene>
<dbReference type="AlphaFoldDB" id="A0A4V1FZT5"/>
<organism evidence="2 3">
    <name type="scientific">Natrinema versiforme</name>
    <dbReference type="NCBI Taxonomy" id="88724"/>
    <lineage>
        <taxon>Archaea</taxon>
        <taxon>Methanobacteriati</taxon>
        <taxon>Methanobacteriota</taxon>
        <taxon>Stenosarchaea group</taxon>
        <taxon>Halobacteria</taxon>
        <taxon>Halobacteriales</taxon>
        <taxon>Natrialbaceae</taxon>
        <taxon>Natrinema</taxon>
    </lineage>
</organism>
<dbReference type="EMBL" id="CP040330">
    <property type="protein sequence ID" value="QCS42966.1"/>
    <property type="molecule type" value="Genomic_DNA"/>
</dbReference>